<dbReference type="KEGG" id="mala:NCTC10135_00408"/>
<dbReference type="AlphaFoldDB" id="A0A3B0P9B6"/>
<feature type="non-terminal residue" evidence="1">
    <location>
        <position position="37"/>
    </location>
</feature>
<name>A0A3B0P9B6_9BACT</name>
<organism evidence="1 2">
    <name type="scientific">Metamycoplasma alkalescens</name>
    <dbReference type="NCBI Taxonomy" id="45363"/>
    <lineage>
        <taxon>Bacteria</taxon>
        <taxon>Bacillati</taxon>
        <taxon>Mycoplasmatota</taxon>
        <taxon>Mycoplasmoidales</taxon>
        <taxon>Metamycoplasmataceae</taxon>
        <taxon>Metamycoplasma</taxon>
    </lineage>
</organism>
<reference evidence="2" key="1">
    <citation type="submission" date="2018-06" db="EMBL/GenBank/DDBJ databases">
        <authorList>
            <consortium name="Pathogen Informatics"/>
        </authorList>
    </citation>
    <scope>NUCLEOTIDE SEQUENCE [LARGE SCALE GENOMIC DNA]</scope>
    <source>
        <strain evidence="2">NCTC10135</strain>
    </source>
</reference>
<accession>A0A3B0P9B6</accession>
<sequence length="37" mass="4484">MQDTTKTFQIKINFLNNKLLELKKAQLFINVDQTEEW</sequence>
<proteinExistence type="predicted"/>
<dbReference type="Proteomes" id="UP000259864">
    <property type="component" value="Chromosome 1"/>
</dbReference>
<gene>
    <name evidence="1" type="ORF">NCTC10135_00408</name>
</gene>
<evidence type="ECO:0000313" key="2">
    <source>
        <dbReference type="Proteomes" id="UP000259864"/>
    </source>
</evidence>
<protein>
    <submittedName>
        <fullName evidence="1">Uncharacterized protein</fullName>
    </submittedName>
</protein>
<dbReference type="EMBL" id="LS991949">
    <property type="protein sequence ID" value="SYV89904.1"/>
    <property type="molecule type" value="Genomic_DNA"/>
</dbReference>
<evidence type="ECO:0000313" key="1">
    <source>
        <dbReference type="EMBL" id="SYV89904.1"/>
    </source>
</evidence>